<sequence>TTPTGGMASFVADSLSAIYGDTLSSMVIISHLHEETPEETQVRRRAEPRATNDTTLQSLSACNAE</sequence>
<keyword evidence="3" id="KW-1185">Reference proteome</keyword>
<evidence type="ECO:0000313" key="3">
    <source>
        <dbReference type="Proteomes" id="UP001430455"/>
    </source>
</evidence>
<dbReference type="RefSeq" id="WP_220582692.1">
    <property type="nucleotide sequence ID" value="NZ_RKLT01000038.1"/>
</dbReference>
<dbReference type="EMBL" id="RKLT01000038">
    <property type="protein sequence ID" value="MBX0298114.1"/>
    <property type="molecule type" value="Genomic_DNA"/>
</dbReference>
<protein>
    <submittedName>
        <fullName evidence="2">Uncharacterized protein</fullName>
    </submittedName>
</protein>
<reference evidence="2 3" key="1">
    <citation type="submission" date="2021-06" db="EMBL/GenBank/DDBJ databases">
        <title>Halomicroarcula sp. a new haloarchaeum isolated from saline soil.</title>
        <authorList>
            <person name="Duran-Viseras A."/>
            <person name="Sanchez-Porro C."/>
            <person name="Ventosa A."/>
        </authorList>
    </citation>
    <scope>NUCLEOTIDE SEQUENCE [LARGE SCALE GENOMIC DNA]</scope>
    <source>
        <strain evidence="2 3">F27</strain>
    </source>
</reference>
<evidence type="ECO:0000256" key="1">
    <source>
        <dbReference type="SAM" id="MobiDB-lite"/>
    </source>
</evidence>
<evidence type="ECO:0000313" key="2">
    <source>
        <dbReference type="EMBL" id="MBX0298114.1"/>
    </source>
</evidence>
<feature type="compositionally biased region" description="Basic and acidic residues" evidence="1">
    <location>
        <begin position="34"/>
        <end position="50"/>
    </location>
</feature>
<feature type="region of interest" description="Disordered" evidence="1">
    <location>
        <begin position="34"/>
        <end position="65"/>
    </location>
</feature>
<name>A0AAW4PJF9_9EURY</name>
<comment type="caution">
    <text evidence="2">The sequence shown here is derived from an EMBL/GenBank/DDBJ whole genome shotgun (WGS) entry which is preliminary data.</text>
</comment>
<gene>
    <name evidence="2" type="ORF">EGH23_24950</name>
</gene>
<feature type="non-terminal residue" evidence="2">
    <location>
        <position position="1"/>
    </location>
</feature>
<proteinExistence type="predicted"/>
<accession>A0AAW4PJF9</accession>
<dbReference type="Proteomes" id="UP001430455">
    <property type="component" value="Unassembled WGS sequence"/>
</dbReference>
<dbReference type="AlphaFoldDB" id="A0AAW4PJF9"/>
<feature type="compositionally biased region" description="Polar residues" evidence="1">
    <location>
        <begin position="51"/>
        <end position="65"/>
    </location>
</feature>
<organism evidence="2 3">
    <name type="scientific">Haloarcula nitratireducens</name>
    <dbReference type="NCBI Taxonomy" id="2487749"/>
    <lineage>
        <taxon>Archaea</taxon>
        <taxon>Methanobacteriati</taxon>
        <taxon>Methanobacteriota</taxon>
        <taxon>Stenosarchaea group</taxon>
        <taxon>Halobacteria</taxon>
        <taxon>Halobacteriales</taxon>
        <taxon>Haloarculaceae</taxon>
        <taxon>Haloarcula</taxon>
    </lineage>
</organism>